<organism evidence="2 3">
    <name type="scientific">Bradyrhizobium valentinum</name>
    <dbReference type="NCBI Taxonomy" id="1518501"/>
    <lineage>
        <taxon>Bacteria</taxon>
        <taxon>Pseudomonadati</taxon>
        <taxon>Pseudomonadota</taxon>
        <taxon>Alphaproteobacteria</taxon>
        <taxon>Hyphomicrobiales</taxon>
        <taxon>Nitrobacteraceae</taxon>
        <taxon>Bradyrhizobium</taxon>
    </lineage>
</organism>
<feature type="region of interest" description="Disordered" evidence="1">
    <location>
        <begin position="1"/>
        <end position="20"/>
    </location>
</feature>
<keyword evidence="3" id="KW-1185">Reference proteome</keyword>
<comment type="caution">
    <text evidence="2">The sequence shown here is derived from an EMBL/GenBank/DDBJ whole genome shotgun (WGS) entry which is preliminary data.</text>
</comment>
<protein>
    <submittedName>
        <fullName evidence="2">Uncharacterized protein</fullName>
    </submittedName>
</protein>
<proteinExistence type="predicted"/>
<evidence type="ECO:0000313" key="3">
    <source>
        <dbReference type="Proteomes" id="UP000051913"/>
    </source>
</evidence>
<sequence>MDGKAFPTRQAGSNTRLDNSLEHATENLSLAEALIAGARERRMIWDSILDTELAEPAIGEVHLHFTTDQSLRADRKDISHDQRVSTKCLHALETEVTNNC</sequence>
<gene>
    <name evidence="2" type="ORF">CP49_21555</name>
</gene>
<reference evidence="2 3" key="1">
    <citation type="submission" date="2014-03" db="EMBL/GenBank/DDBJ databases">
        <title>Bradyrhizobium valentinum sp. nov., isolated from effective nodules of Lupinus mariae-josephae, a lupine endemic of basic-lime soils in Eastern Spain.</title>
        <authorList>
            <person name="Duran D."/>
            <person name="Rey L."/>
            <person name="Navarro A."/>
            <person name="Busquets A."/>
            <person name="Imperial J."/>
            <person name="Ruiz-Argueso T."/>
        </authorList>
    </citation>
    <scope>NUCLEOTIDE SEQUENCE [LARGE SCALE GENOMIC DNA]</scope>
    <source>
        <strain evidence="2 3">LmjM3</strain>
    </source>
</reference>
<accession>A0A0R3L8X0</accession>
<name>A0A0R3L8X0_9BRAD</name>
<dbReference type="Proteomes" id="UP000051913">
    <property type="component" value="Unassembled WGS sequence"/>
</dbReference>
<dbReference type="AlphaFoldDB" id="A0A0R3L8X0"/>
<dbReference type="EMBL" id="LLXX01000126">
    <property type="protein sequence ID" value="KRR04372.1"/>
    <property type="molecule type" value="Genomic_DNA"/>
</dbReference>
<evidence type="ECO:0000313" key="2">
    <source>
        <dbReference type="EMBL" id="KRR04372.1"/>
    </source>
</evidence>
<evidence type="ECO:0000256" key="1">
    <source>
        <dbReference type="SAM" id="MobiDB-lite"/>
    </source>
</evidence>